<name>A0A645FD79_9ZZZZ</name>
<dbReference type="Gene3D" id="3.60.15.10">
    <property type="entry name" value="Ribonuclease Z/Hydroxyacylglutathione hydrolase-like"/>
    <property type="match status" value="1"/>
</dbReference>
<protein>
    <recommendedName>
        <fullName evidence="1">Metallo-beta-lactamase domain-containing protein</fullName>
    </recommendedName>
</protein>
<feature type="domain" description="Metallo-beta-lactamase" evidence="1">
    <location>
        <begin position="10"/>
        <end position="62"/>
    </location>
</feature>
<evidence type="ECO:0000259" key="1">
    <source>
        <dbReference type="Pfam" id="PF00753"/>
    </source>
</evidence>
<dbReference type="Pfam" id="PF00753">
    <property type="entry name" value="Lactamase_B"/>
    <property type="match status" value="1"/>
</dbReference>
<sequence length="86" mass="10148">MGLKYTFDYGGKYNYIIDTGFGTLSIDPIKEYIDKNNNIPIIVINTHYHWDHIWGNNSLQNSMIISHKLCREMIKSTWEDSLHKNK</sequence>
<gene>
    <name evidence="2" type="ORF">SDC9_159627</name>
</gene>
<organism evidence="2">
    <name type="scientific">bioreactor metagenome</name>
    <dbReference type="NCBI Taxonomy" id="1076179"/>
    <lineage>
        <taxon>unclassified sequences</taxon>
        <taxon>metagenomes</taxon>
        <taxon>ecological metagenomes</taxon>
    </lineage>
</organism>
<dbReference type="InterPro" id="IPR001279">
    <property type="entry name" value="Metallo-B-lactamas"/>
</dbReference>
<comment type="caution">
    <text evidence="2">The sequence shown here is derived from an EMBL/GenBank/DDBJ whole genome shotgun (WGS) entry which is preliminary data.</text>
</comment>
<dbReference type="AlphaFoldDB" id="A0A645FD79"/>
<reference evidence="2" key="1">
    <citation type="submission" date="2019-08" db="EMBL/GenBank/DDBJ databases">
        <authorList>
            <person name="Kucharzyk K."/>
            <person name="Murdoch R.W."/>
            <person name="Higgins S."/>
            <person name="Loffler F."/>
        </authorList>
    </citation>
    <scope>NUCLEOTIDE SEQUENCE</scope>
</reference>
<dbReference type="EMBL" id="VSSQ01058640">
    <property type="protein sequence ID" value="MPN12311.1"/>
    <property type="molecule type" value="Genomic_DNA"/>
</dbReference>
<dbReference type="SUPFAM" id="SSF56281">
    <property type="entry name" value="Metallo-hydrolase/oxidoreductase"/>
    <property type="match status" value="1"/>
</dbReference>
<evidence type="ECO:0000313" key="2">
    <source>
        <dbReference type="EMBL" id="MPN12311.1"/>
    </source>
</evidence>
<proteinExistence type="predicted"/>
<dbReference type="InterPro" id="IPR036866">
    <property type="entry name" value="RibonucZ/Hydroxyglut_hydro"/>
</dbReference>
<accession>A0A645FD79</accession>